<sequence>MGPLDMALAGKHSGFRREHSGIARKANLEKLDLDPTLKAPKDRSMTKNVVLGRLTRILNPAAYLKGKMEMSRQIQEYECLVNKLKLKAKKKAEDLTQEMTELRYQQTNLLEEECKHRVCIEQASL</sequence>
<evidence type="ECO:0000313" key="2">
    <source>
        <dbReference type="EMBL" id="RYR72613.1"/>
    </source>
</evidence>
<dbReference type="Proteomes" id="UP000289738">
    <property type="component" value="Chromosome A02"/>
</dbReference>
<proteinExistence type="predicted"/>
<accession>A0A445EBB8</accession>
<dbReference type="PANTHER" id="PTHR36390">
    <property type="entry name" value="MYOSIN HEAVY CHAIN-LIKE PROTEIN"/>
    <property type="match status" value="1"/>
</dbReference>
<dbReference type="AlphaFoldDB" id="A0A445EBB8"/>
<gene>
    <name evidence="2" type="ORF">Ahy_A02g006834</name>
</gene>
<evidence type="ECO:0000256" key="1">
    <source>
        <dbReference type="SAM" id="Coils"/>
    </source>
</evidence>
<keyword evidence="3" id="KW-1185">Reference proteome</keyword>
<comment type="caution">
    <text evidence="2">The sequence shown here is derived from an EMBL/GenBank/DDBJ whole genome shotgun (WGS) entry which is preliminary data.</text>
</comment>
<dbReference type="PANTHER" id="PTHR36390:SF1">
    <property type="entry name" value="MYOSIN HEAVY CHAIN-LIKE PROTEIN"/>
    <property type="match status" value="1"/>
</dbReference>
<protein>
    <submittedName>
        <fullName evidence="2">Uncharacterized protein</fullName>
    </submittedName>
</protein>
<organism evidence="2 3">
    <name type="scientific">Arachis hypogaea</name>
    <name type="common">Peanut</name>
    <dbReference type="NCBI Taxonomy" id="3818"/>
    <lineage>
        <taxon>Eukaryota</taxon>
        <taxon>Viridiplantae</taxon>
        <taxon>Streptophyta</taxon>
        <taxon>Embryophyta</taxon>
        <taxon>Tracheophyta</taxon>
        <taxon>Spermatophyta</taxon>
        <taxon>Magnoliopsida</taxon>
        <taxon>eudicotyledons</taxon>
        <taxon>Gunneridae</taxon>
        <taxon>Pentapetalae</taxon>
        <taxon>rosids</taxon>
        <taxon>fabids</taxon>
        <taxon>Fabales</taxon>
        <taxon>Fabaceae</taxon>
        <taxon>Papilionoideae</taxon>
        <taxon>50 kb inversion clade</taxon>
        <taxon>dalbergioids sensu lato</taxon>
        <taxon>Dalbergieae</taxon>
        <taxon>Pterocarpus clade</taxon>
        <taxon>Arachis</taxon>
    </lineage>
</organism>
<feature type="coiled-coil region" evidence="1">
    <location>
        <begin position="67"/>
        <end position="112"/>
    </location>
</feature>
<dbReference type="EMBL" id="SDMP01000002">
    <property type="protein sequence ID" value="RYR72613.1"/>
    <property type="molecule type" value="Genomic_DNA"/>
</dbReference>
<keyword evidence="1" id="KW-0175">Coiled coil</keyword>
<reference evidence="2 3" key="1">
    <citation type="submission" date="2019-01" db="EMBL/GenBank/DDBJ databases">
        <title>Sequencing of cultivated peanut Arachis hypogaea provides insights into genome evolution and oil improvement.</title>
        <authorList>
            <person name="Chen X."/>
        </authorList>
    </citation>
    <scope>NUCLEOTIDE SEQUENCE [LARGE SCALE GENOMIC DNA]</scope>
    <source>
        <strain evidence="3">cv. Fuhuasheng</strain>
        <tissue evidence="2">Leaves</tissue>
    </source>
</reference>
<evidence type="ECO:0000313" key="3">
    <source>
        <dbReference type="Proteomes" id="UP000289738"/>
    </source>
</evidence>
<name>A0A445EBB8_ARAHY</name>